<dbReference type="EMBL" id="CP158375">
    <property type="protein sequence ID" value="XDO95313.1"/>
    <property type="molecule type" value="Genomic_DNA"/>
</dbReference>
<evidence type="ECO:0000313" key="1">
    <source>
        <dbReference type="EMBL" id="XDO95313.1"/>
    </source>
</evidence>
<accession>A0AB39KPM1</accession>
<dbReference type="RefSeq" id="WP_369058163.1">
    <property type="nucleotide sequence ID" value="NZ_CP158375.1"/>
</dbReference>
<dbReference type="SUPFAM" id="SSF54637">
    <property type="entry name" value="Thioesterase/thiol ester dehydrase-isomerase"/>
    <property type="match status" value="1"/>
</dbReference>
<dbReference type="Gene3D" id="3.10.129.10">
    <property type="entry name" value="Hotdog Thioesterase"/>
    <property type="match status" value="1"/>
</dbReference>
<proteinExistence type="predicted"/>
<name>A0AB39KPM1_9CAUL</name>
<organism evidence="1">
    <name type="scientific">Caulobacter sp. 73W</name>
    <dbReference type="NCBI Taxonomy" id="3161137"/>
    <lineage>
        <taxon>Bacteria</taxon>
        <taxon>Pseudomonadati</taxon>
        <taxon>Pseudomonadota</taxon>
        <taxon>Alphaproteobacteria</taxon>
        <taxon>Caulobacterales</taxon>
        <taxon>Caulobacteraceae</taxon>
        <taxon>Caulobacter</taxon>
    </lineage>
</organism>
<dbReference type="AlphaFoldDB" id="A0AB39KPM1"/>
<protein>
    <recommendedName>
        <fullName evidence="2">Thioesterase domain-containing protein</fullName>
    </recommendedName>
</protein>
<gene>
    <name evidence="1" type="ORF">ABOZ73_10840</name>
</gene>
<evidence type="ECO:0008006" key="2">
    <source>
        <dbReference type="Google" id="ProtNLM"/>
    </source>
</evidence>
<dbReference type="InterPro" id="IPR029069">
    <property type="entry name" value="HotDog_dom_sf"/>
</dbReference>
<sequence>MSKRMTTTFDIVPALQSALAALAAQSGGTEPVSLTIDYGEGAAGEGLNVEATVERATRTLVFVQARAVSAQGAVAATASAVFRVPATA</sequence>
<reference evidence="1" key="1">
    <citation type="submission" date="2024-06" db="EMBL/GenBank/DDBJ databases">
        <title>Caulobacter inopinatus, sp. nov.</title>
        <authorList>
            <person name="Donachie S.P."/>
        </authorList>
    </citation>
    <scope>NUCLEOTIDE SEQUENCE</scope>
    <source>
        <strain evidence="1">73W</strain>
    </source>
</reference>